<dbReference type="InterPro" id="IPR043781">
    <property type="entry name" value="DUF5723"/>
</dbReference>
<evidence type="ECO:0000259" key="2">
    <source>
        <dbReference type="Pfam" id="PF18990"/>
    </source>
</evidence>
<name>A0A495EFI1_9FLAO</name>
<dbReference type="RefSeq" id="WP_121064050.1">
    <property type="nucleotide sequence ID" value="NZ_RBIQ01000007.1"/>
</dbReference>
<dbReference type="Pfam" id="PF18990">
    <property type="entry name" value="DUF5723"/>
    <property type="match status" value="1"/>
</dbReference>
<keyword evidence="1" id="KW-0732">Signal</keyword>
<dbReference type="Proteomes" id="UP000269412">
    <property type="component" value="Unassembled WGS sequence"/>
</dbReference>
<sequence>MNFNYPKKLLVFFIGVPFFVFSQTNHGFSFDNYNGIYGSTANPANSAQSKHRWHINGLSYNLLGTSDYGTINFIDSPDTPNGFNSSDFSTNVETSNNNNFLVSNSDVLLPSVLYQINEKHTIGLLLRSRAFSDYSNFNGRLWKNLSQGFEDETLENTFNIPKFNNTSQSWKEIGLNYGIVLVNSNYHFIKVGGTAKYLIGNGAVELRGDINGSYNDGVSDDLIINSGTVSYLNTFSANPNNLNETSPFIKSAFDFTKNGSGFGGDVGFVYEWRPRETNRVGVRNNSSAVNTYKLKISASILDIGAIKYEEIDNSKVRLENFNITSPTSLSKNTLNNEGFIATLKNTTEINSSPQQGKATFALPRSLNIGLDYIIFNDKNYYVNLNYVKALTTVDDKYTNTRLNLITVTPRYETQKFSAYLPITYENNTGVYFGAGFRYGPITIGSAALNSLFTNGKLNHIYFGLNLPLLEDVFR</sequence>
<comment type="caution">
    <text evidence="3">The sequence shown here is derived from an EMBL/GenBank/DDBJ whole genome shotgun (WGS) entry which is preliminary data.</text>
</comment>
<evidence type="ECO:0000256" key="1">
    <source>
        <dbReference type="SAM" id="SignalP"/>
    </source>
</evidence>
<feature type="domain" description="DUF5723" evidence="2">
    <location>
        <begin position="43"/>
        <end position="443"/>
    </location>
</feature>
<dbReference type="OrthoDB" id="9805336at2"/>
<organism evidence="3 4">
    <name type="scientific">Maribacter vaceletii</name>
    <dbReference type="NCBI Taxonomy" id="1206816"/>
    <lineage>
        <taxon>Bacteria</taxon>
        <taxon>Pseudomonadati</taxon>
        <taxon>Bacteroidota</taxon>
        <taxon>Flavobacteriia</taxon>
        <taxon>Flavobacteriales</taxon>
        <taxon>Flavobacteriaceae</taxon>
        <taxon>Maribacter</taxon>
    </lineage>
</organism>
<feature type="chain" id="PRO_5019732187" description="DUF5723 domain-containing protein" evidence="1">
    <location>
        <begin position="23"/>
        <end position="474"/>
    </location>
</feature>
<protein>
    <recommendedName>
        <fullName evidence="2">DUF5723 domain-containing protein</fullName>
    </recommendedName>
</protein>
<evidence type="ECO:0000313" key="3">
    <source>
        <dbReference type="EMBL" id="RKR14647.1"/>
    </source>
</evidence>
<feature type="signal peptide" evidence="1">
    <location>
        <begin position="1"/>
        <end position="22"/>
    </location>
</feature>
<gene>
    <name evidence="3" type="ORF">CLV91_0725</name>
</gene>
<accession>A0A495EFI1</accession>
<evidence type="ECO:0000313" key="4">
    <source>
        <dbReference type="Proteomes" id="UP000269412"/>
    </source>
</evidence>
<reference evidence="3 4" key="1">
    <citation type="submission" date="2018-10" db="EMBL/GenBank/DDBJ databases">
        <title>Genomic Encyclopedia of Archaeal and Bacterial Type Strains, Phase II (KMG-II): from individual species to whole genera.</title>
        <authorList>
            <person name="Goeker M."/>
        </authorList>
    </citation>
    <scope>NUCLEOTIDE SEQUENCE [LARGE SCALE GENOMIC DNA]</scope>
    <source>
        <strain evidence="3 4">DSM 25230</strain>
    </source>
</reference>
<dbReference type="AlphaFoldDB" id="A0A495EFI1"/>
<keyword evidence="4" id="KW-1185">Reference proteome</keyword>
<proteinExistence type="predicted"/>
<dbReference type="EMBL" id="RBIQ01000007">
    <property type="protein sequence ID" value="RKR14647.1"/>
    <property type="molecule type" value="Genomic_DNA"/>
</dbReference>